<proteinExistence type="predicted"/>
<dbReference type="AlphaFoldDB" id="A0A5K3G2L3"/>
<protein>
    <submittedName>
        <fullName evidence="1">HlyD family secretion protein</fullName>
    </submittedName>
</protein>
<name>A0A5K3G2L3_MESCO</name>
<evidence type="ECO:0000313" key="1">
    <source>
        <dbReference type="WBParaSite" id="MCU_013268-RA"/>
    </source>
</evidence>
<sequence length="72" mass="8030">MTTELQPSIEVLRQLSSVWLFMGWCATNPSIRYKVSIGTVDAPYARGSDRFVEALYQPGQKISPEMAGTSVY</sequence>
<dbReference type="WBParaSite" id="MCU_013268-RA">
    <property type="protein sequence ID" value="MCU_013268-RA"/>
    <property type="gene ID" value="MCU_013268"/>
</dbReference>
<organism evidence="1">
    <name type="scientific">Mesocestoides corti</name>
    <name type="common">Flatworm</name>
    <dbReference type="NCBI Taxonomy" id="53468"/>
    <lineage>
        <taxon>Eukaryota</taxon>
        <taxon>Metazoa</taxon>
        <taxon>Spiralia</taxon>
        <taxon>Lophotrochozoa</taxon>
        <taxon>Platyhelminthes</taxon>
        <taxon>Cestoda</taxon>
        <taxon>Eucestoda</taxon>
        <taxon>Cyclophyllidea</taxon>
        <taxon>Mesocestoididae</taxon>
        <taxon>Mesocestoides</taxon>
    </lineage>
</organism>
<reference evidence="1" key="1">
    <citation type="submission" date="2019-11" db="UniProtKB">
        <authorList>
            <consortium name="WormBaseParasite"/>
        </authorList>
    </citation>
    <scope>IDENTIFICATION</scope>
</reference>
<accession>A0A5K3G2L3</accession>